<comment type="caution">
    <text evidence="1">The sequence shown here is derived from an EMBL/GenBank/DDBJ whole genome shotgun (WGS) entry which is preliminary data.</text>
</comment>
<dbReference type="Pfam" id="PF13489">
    <property type="entry name" value="Methyltransf_23"/>
    <property type="match status" value="1"/>
</dbReference>
<dbReference type="InterPro" id="IPR029063">
    <property type="entry name" value="SAM-dependent_MTases_sf"/>
</dbReference>
<proteinExistence type="predicted"/>
<dbReference type="GO" id="GO:0032259">
    <property type="term" value="P:methylation"/>
    <property type="evidence" value="ECO:0007669"/>
    <property type="project" value="UniProtKB-KW"/>
</dbReference>
<dbReference type="GO" id="GO:0008168">
    <property type="term" value="F:methyltransferase activity"/>
    <property type="evidence" value="ECO:0007669"/>
    <property type="project" value="UniProtKB-KW"/>
</dbReference>
<organism evidence="1 2">
    <name type="scientific">Methylophaga marina</name>
    <dbReference type="NCBI Taxonomy" id="45495"/>
    <lineage>
        <taxon>Bacteria</taxon>
        <taxon>Pseudomonadati</taxon>
        <taxon>Pseudomonadota</taxon>
        <taxon>Gammaproteobacteria</taxon>
        <taxon>Thiotrichales</taxon>
        <taxon>Piscirickettsiaceae</taxon>
        <taxon>Methylophaga</taxon>
    </lineage>
</organism>
<evidence type="ECO:0000313" key="2">
    <source>
        <dbReference type="Proteomes" id="UP001501476"/>
    </source>
</evidence>
<reference evidence="1 2" key="1">
    <citation type="journal article" date="2019" name="Int. J. Syst. Evol. Microbiol.">
        <title>The Global Catalogue of Microorganisms (GCM) 10K type strain sequencing project: providing services to taxonomists for standard genome sequencing and annotation.</title>
        <authorList>
            <consortium name="The Broad Institute Genomics Platform"/>
            <consortium name="The Broad Institute Genome Sequencing Center for Infectious Disease"/>
            <person name="Wu L."/>
            <person name="Ma J."/>
        </authorList>
    </citation>
    <scope>NUCLEOTIDE SEQUENCE [LARGE SCALE GENOMIC DNA]</scope>
    <source>
        <strain evidence="1 2">JCM 6886</strain>
    </source>
</reference>
<protein>
    <submittedName>
        <fullName evidence="1">Class I SAM-dependent methyltransferase</fullName>
    </submittedName>
</protein>
<dbReference type="Gene3D" id="3.40.50.150">
    <property type="entry name" value="Vaccinia Virus protein VP39"/>
    <property type="match status" value="1"/>
</dbReference>
<keyword evidence="2" id="KW-1185">Reference proteome</keyword>
<name>A0ABN0TIM7_9GAMM</name>
<gene>
    <name evidence="1" type="ORF">GCM10008964_12660</name>
</gene>
<evidence type="ECO:0000313" key="1">
    <source>
        <dbReference type="EMBL" id="GAA0222597.1"/>
    </source>
</evidence>
<keyword evidence="1" id="KW-0808">Transferase</keyword>
<dbReference type="SUPFAM" id="SSF53335">
    <property type="entry name" value="S-adenosyl-L-methionine-dependent methyltransferases"/>
    <property type="match status" value="1"/>
</dbReference>
<keyword evidence="1" id="KW-0489">Methyltransferase</keyword>
<dbReference type="EMBL" id="BAAADG010000004">
    <property type="protein sequence ID" value="GAA0222597.1"/>
    <property type="molecule type" value="Genomic_DNA"/>
</dbReference>
<dbReference type="Proteomes" id="UP001501476">
    <property type="component" value="Unassembled WGS sequence"/>
</dbReference>
<accession>A0ABN0TIM7</accession>
<sequence length="180" mass="21256">MDPALWPDRQAEQSRYLEHLNDVEDKRFQHFVSPITQAVQQFFKSHHQGLDFGAGHAPVITHVLNQSGFTIAAYDPLFFNYDELLKQQYDYICSCEVIEHFHQPANSFALLRDCLKPGGRLFCMTEIYHEAIDFHRWNYKNDPTHVFMYHRNTVSYIADNYHFNKPYIDGRLIVLEANSR</sequence>